<evidence type="ECO:0000313" key="5">
    <source>
        <dbReference type="Proteomes" id="UP001499987"/>
    </source>
</evidence>
<gene>
    <name evidence="4" type="ORF">GCM10009663_17220</name>
</gene>
<feature type="region of interest" description="Disordered" evidence="2">
    <location>
        <begin position="85"/>
        <end position="147"/>
    </location>
</feature>
<keyword evidence="5" id="KW-1185">Reference proteome</keyword>
<name>A0ABP4DWZ7_9ACTN</name>
<dbReference type="EMBL" id="BAAALD010000011">
    <property type="protein sequence ID" value="GAA1076283.1"/>
    <property type="molecule type" value="Genomic_DNA"/>
</dbReference>
<evidence type="ECO:0000256" key="2">
    <source>
        <dbReference type="SAM" id="MobiDB-lite"/>
    </source>
</evidence>
<dbReference type="InterPro" id="IPR008984">
    <property type="entry name" value="SMAD_FHA_dom_sf"/>
</dbReference>
<proteinExistence type="predicted"/>
<dbReference type="PROSITE" id="PS50006">
    <property type="entry name" value="FHA_DOMAIN"/>
    <property type="match status" value="1"/>
</dbReference>
<organism evidence="4 5">
    <name type="scientific">Kitasatospora arboriphila</name>
    <dbReference type="NCBI Taxonomy" id="258052"/>
    <lineage>
        <taxon>Bacteria</taxon>
        <taxon>Bacillati</taxon>
        <taxon>Actinomycetota</taxon>
        <taxon>Actinomycetes</taxon>
        <taxon>Kitasatosporales</taxon>
        <taxon>Streptomycetaceae</taxon>
        <taxon>Kitasatospora</taxon>
    </lineage>
</organism>
<dbReference type="Pfam" id="PF00498">
    <property type="entry name" value="FHA"/>
    <property type="match status" value="1"/>
</dbReference>
<dbReference type="InterPro" id="IPR000253">
    <property type="entry name" value="FHA_dom"/>
</dbReference>
<evidence type="ECO:0000259" key="3">
    <source>
        <dbReference type="PROSITE" id="PS50006"/>
    </source>
</evidence>
<accession>A0ABP4DWZ7</accession>
<dbReference type="Gene3D" id="2.60.200.20">
    <property type="match status" value="1"/>
</dbReference>
<evidence type="ECO:0000313" key="4">
    <source>
        <dbReference type="EMBL" id="GAA1076283.1"/>
    </source>
</evidence>
<reference evidence="5" key="1">
    <citation type="journal article" date="2019" name="Int. J. Syst. Evol. Microbiol.">
        <title>The Global Catalogue of Microorganisms (GCM) 10K type strain sequencing project: providing services to taxonomists for standard genome sequencing and annotation.</title>
        <authorList>
            <consortium name="The Broad Institute Genomics Platform"/>
            <consortium name="The Broad Institute Genome Sequencing Center for Infectious Disease"/>
            <person name="Wu L."/>
            <person name="Ma J."/>
        </authorList>
    </citation>
    <scope>NUCLEOTIDE SEQUENCE [LARGE SCALE GENOMIC DNA]</scope>
    <source>
        <strain evidence="5">JCM 13002</strain>
    </source>
</reference>
<protein>
    <recommendedName>
        <fullName evidence="3">FHA domain-containing protein</fullName>
    </recommendedName>
</protein>
<feature type="compositionally biased region" description="Low complexity" evidence="2">
    <location>
        <begin position="120"/>
        <end position="136"/>
    </location>
</feature>
<sequence>MPYGAVDRCHCGASRPDGRQLVCRGCLTPYALLRPGPVLRLEFPTGTVEPAAGEQAVLGRDPVQSPYAYLFRDLPVMSARHLRAGLPPGGPAWVEDLGSTNRTTLNGRRLRPGERPPPTETASASPATSPSASTSPLRSCRRGRGEP</sequence>
<dbReference type="SUPFAM" id="SSF49879">
    <property type="entry name" value="SMAD/FHA domain"/>
    <property type="match status" value="1"/>
</dbReference>
<dbReference type="Proteomes" id="UP001499987">
    <property type="component" value="Unassembled WGS sequence"/>
</dbReference>
<keyword evidence="1" id="KW-0597">Phosphoprotein</keyword>
<feature type="domain" description="FHA" evidence="3">
    <location>
        <begin position="56"/>
        <end position="110"/>
    </location>
</feature>
<evidence type="ECO:0000256" key="1">
    <source>
        <dbReference type="ARBA" id="ARBA00022553"/>
    </source>
</evidence>
<dbReference type="RefSeq" id="WP_344622902.1">
    <property type="nucleotide sequence ID" value="NZ_BAAALD010000011.1"/>
</dbReference>
<comment type="caution">
    <text evidence="4">The sequence shown here is derived from an EMBL/GenBank/DDBJ whole genome shotgun (WGS) entry which is preliminary data.</text>
</comment>